<evidence type="ECO:0000313" key="2">
    <source>
        <dbReference type="Proteomes" id="UP000514752"/>
    </source>
</evidence>
<dbReference type="PANTHER" id="PTHR36154">
    <property type="entry name" value="DNA-BINDING TRANSCRIPTIONAL ACTIVATOR ALPA"/>
    <property type="match status" value="1"/>
</dbReference>
<protein>
    <submittedName>
        <fullName evidence="1">AlpA family phage regulatory protein</fullName>
    </submittedName>
</protein>
<dbReference type="Proteomes" id="UP000514752">
    <property type="component" value="Chromosome"/>
</dbReference>
<gene>
    <name evidence="1" type="ORF">H3L94_11370</name>
</gene>
<sequence length="78" mass="8512">MGIQMLRLPQVMAKTGLSRAAVWAKQNPKDSRYDASFPKGVKLAANTTAWVESELDVWLESRLAASRAIQHTSKGAVA</sequence>
<dbReference type="AlphaFoldDB" id="A0A7D7S7M8"/>
<name>A0A7D7S7M8_9NEIS</name>
<proteinExistence type="predicted"/>
<dbReference type="EMBL" id="CP059567">
    <property type="protein sequence ID" value="QMT40408.1"/>
    <property type="molecule type" value="Genomic_DNA"/>
</dbReference>
<evidence type="ECO:0000313" key="1">
    <source>
        <dbReference type="EMBL" id="QMT40408.1"/>
    </source>
</evidence>
<dbReference type="KEGG" id="nsg:H3L94_11370"/>
<accession>A0A7D7S7M8</accession>
<dbReference type="RefSeq" id="WP_182122075.1">
    <property type="nucleotide sequence ID" value="NZ_CP059567.1"/>
</dbReference>
<organism evidence="1 2">
    <name type="scientific">Neisseria shayeganii</name>
    <dbReference type="NCBI Taxonomy" id="607712"/>
    <lineage>
        <taxon>Bacteria</taxon>
        <taxon>Pseudomonadati</taxon>
        <taxon>Pseudomonadota</taxon>
        <taxon>Betaproteobacteria</taxon>
        <taxon>Neisseriales</taxon>
        <taxon>Neisseriaceae</taxon>
        <taxon>Neisseria</taxon>
    </lineage>
</organism>
<dbReference type="PANTHER" id="PTHR36154:SF1">
    <property type="entry name" value="DNA-BINDING TRANSCRIPTIONAL ACTIVATOR ALPA"/>
    <property type="match status" value="1"/>
</dbReference>
<dbReference type="InterPro" id="IPR010260">
    <property type="entry name" value="AlpA"/>
</dbReference>
<reference evidence="1 2" key="1">
    <citation type="submission" date="2020-07" db="EMBL/GenBank/DDBJ databases">
        <title>Genomic diversity of species in the Neisseriaceae family.</title>
        <authorList>
            <person name="Vincent A.T."/>
            <person name="Bernet E."/>
            <person name="Veyrier F.J."/>
        </authorList>
    </citation>
    <scope>NUCLEOTIDE SEQUENCE [LARGE SCALE GENOMIC DNA]</scope>
    <source>
        <strain evidence="1 2">DSM 22244</strain>
    </source>
</reference>
<dbReference type="Pfam" id="PF05930">
    <property type="entry name" value="Phage_AlpA"/>
    <property type="match status" value="1"/>
</dbReference>
<dbReference type="InterPro" id="IPR052931">
    <property type="entry name" value="Prophage_regulatory_activator"/>
</dbReference>